<gene>
    <name evidence="3" type="ORF">CVLEPA_LOCUS25721</name>
    <name evidence="4" type="ORF">CVLEPA_LOCUS25722</name>
</gene>
<dbReference type="PANTHER" id="PTHR10579">
    <property type="entry name" value="CALCIUM-ACTIVATED CHLORIDE CHANNEL REGULATOR"/>
    <property type="match status" value="1"/>
</dbReference>
<evidence type="ECO:0000313" key="4">
    <source>
        <dbReference type="EMBL" id="CAK8692457.1"/>
    </source>
</evidence>
<dbReference type="EMBL" id="CAWYQH010000130">
    <property type="protein sequence ID" value="CAK8692456.1"/>
    <property type="molecule type" value="Genomic_DNA"/>
</dbReference>
<evidence type="ECO:0000259" key="2">
    <source>
        <dbReference type="PROSITE" id="PS50234"/>
    </source>
</evidence>
<dbReference type="InterPro" id="IPR002035">
    <property type="entry name" value="VWF_A"/>
</dbReference>
<dbReference type="PANTHER" id="PTHR10579:SF43">
    <property type="entry name" value="ZINC FINGER (C3HC4-TYPE RING FINGER) FAMILY PROTEIN"/>
    <property type="match status" value="1"/>
</dbReference>
<dbReference type="InterPro" id="IPR036465">
    <property type="entry name" value="vWFA_dom_sf"/>
</dbReference>
<dbReference type="InterPro" id="IPR051266">
    <property type="entry name" value="CLCR"/>
</dbReference>
<reference evidence="3 5" key="1">
    <citation type="submission" date="2024-02" db="EMBL/GenBank/DDBJ databases">
        <authorList>
            <person name="Daric V."/>
            <person name="Darras S."/>
        </authorList>
    </citation>
    <scope>NUCLEOTIDE SEQUENCE [LARGE SCALE GENOMIC DNA]</scope>
</reference>
<evidence type="ECO:0000313" key="3">
    <source>
        <dbReference type="EMBL" id="CAK8692456.1"/>
    </source>
</evidence>
<accession>A0ABP0GL26</accession>
<dbReference type="InterPro" id="IPR036420">
    <property type="entry name" value="BRCT_dom_sf"/>
</dbReference>
<proteinExistence type="predicted"/>
<organism evidence="3 5">
    <name type="scientific">Clavelina lepadiformis</name>
    <name type="common">Light-bulb sea squirt</name>
    <name type="synonym">Ascidia lepadiformis</name>
    <dbReference type="NCBI Taxonomy" id="159417"/>
    <lineage>
        <taxon>Eukaryota</taxon>
        <taxon>Metazoa</taxon>
        <taxon>Chordata</taxon>
        <taxon>Tunicata</taxon>
        <taxon>Ascidiacea</taxon>
        <taxon>Aplousobranchia</taxon>
        <taxon>Clavelinidae</taxon>
        <taxon>Clavelina</taxon>
    </lineage>
</organism>
<protein>
    <recommendedName>
        <fullName evidence="6">VWFA domain-containing protein</fullName>
    </recommendedName>
</protein>
<keyword evidence="5" id="KW-1185">Reference proteome</keyword>
<evidence type="ECO:0000313" key="5">
    <source>
        <dbReference type="Proteomes" id="UP001642483"/>
    </source>
</evidence>
<dbReference type="PROSITE" id="PS50172">
    <property type="entry name" value="BRCT"/>
    <property type="match status" value="1"/>
</dbReference>
<sequence>MGEENESLKVGVETNKADDLLDTKYFCTVEDGKTINVVMKLTGISTTITSRIPQRYVLLIDVSGSMDNQIQSGDPRSLLQRMKVFASLFVETIKTGSWLSIVTFSTNAQIILPMTEMNKLGKAKAKNVIHSLETLGATNLSEGLYKALDATKNINDVITKDCIILFTDGAANEGETDAEKLIVEYQRKMLQLGRKNAVHLATITIGNYQPFLLAEVSTRLGSDAFYWLNVECDFEADMMIPMFLRQVTTLTDINLDLECMDGVSFVDDKISKQHLEERQSDKKAKYFIRILPKEMTKTIAFTLALSENGSELDGKKILDVRKSFFDDNLTERLSADFLLLSLKSMKQVRSKTENLSKLAPDVLDSIDKISAFAVENMKIKSSWEYTEKSYANVLHETGRFTTISALEETRSMFPNLENTHLQNGINSVQQITEDMRSVLGEKNFNFVKVKNDFDDYLLMLGYGLLEIRFYCGQMTAMSSSLATEMPTATDVFHPRIKHPYLPKYVEENLKKYRKIVQRETRIARRSRPSGPIVPQMFIAQNFVFSEALVNKKVGQKQETLEELINRCGGRAVPHVATFLVNTVLVCSEKDFKRESGKVRDALKCKIPIVKESFIHDCIKEKKVVDIEPYKLKLLKVD</sequence>
<dbReference type="InterPro" id="IPR001357">
    <property type="entry name" value="BRCT_dom"/>
</dbReference>
<evidence type="ECO:0000259" key="1">
    <source>
        <dbReference type="PROSITE" id="PS50172"/>
    </source>
</evidence>
<dbReference type="Proteomes" id="UP001642483">
    <property type="component" value="Unassembled WGS sequence"/>
</dbReference>
<dbReference type="EMBL" id="CAWYQH010000130">
    <property type="protein sequence ID" value="CAK8692457.1"/>
    <property type="molecule type" value="Genomic_DNA"/>
</dbReference>
<dbReference type="SMART" id="SM00327">
    <property type="entry name" value="VWA"/>
    <property type="match status" value="1"/>
</dbReference>
<evidence type="ECO:0008006" key="6">
    <source>
        <dbReference type="Google" id="ProtNLM"/>
    </source>
</evidence>
<feature type="domain" description="BRCT" evidence="1">
    <location>
        <begin position="532"/>
        <end position="631"/>
    </location>
</feature>
<dbReference type="Pfam" id="PF16589">
    <property type="entry name" value="BRCT_2"/>
    <property type="match status" value="1"/>
</dbReference>
<dbReference type="SMART" id="SM00292">
    <property type="entry name" value="BRCT"/>
    <property type="match status" value="1"/>
</dbReference>
<dbReference type="SUPFAM" id="SSF53300">
    <property type="entry name" value="vWA-like"/>
    <property type="match status" value="1"/>
</dbReference>
<comment type="caution">
    <text evidence="3">The sequence shown here is derived from an EMBL/GenBank/DDBJ whole genome shotgun (WGS) entry which is preliminary data.</text>
</comment>
<dbReference type="Gene3D" id="3.40.50.10190">
    <property type="entry name" value="BRCT domain"/>
    <property type="match status" value="1"/>
</dbReference>
<dbReference type="PROSITE" id="PS50234">
    <property type="entry name" value="VWFA"/>
    <property type="match status" value="1"/>
</dbReference>
<dbReference type="Gene3D" id="3.40.50.410">
    <property type="entry name" value="von Willebrand factor, type A domain"/>
    <property type="match status" value="1"/>
</dbReference>
<feature type="domain" description="VWFA" evidence="2">
    <location>
        <begin position="55"/>
        <end position="247"/>
    </location>
</feature>
<dbReference type="SUPFAM" id="SSF52113">
    <property type="entry name" value="BRCT domain"/>
    <property type="match status" value="1"/>
</dbReference>
<name>A0ABP0GL26_CLALP</name>
<dbReference type="Pfam" id="PF13519">
    <property type="entry name" value="VWA_2"/>
    <property type="match status" value="1"/>
</dbReference>